<protein>
    <submittedName>
        <fullName evidence="1">2456_t:CDS:1</fullName>
    </submittedName>
</protein>
<evidence type="ECO:0000313" key="1">
    <source>
        <dbReference type="EMBL" id="CAG8565714.1"/>
    </source>
</evidence>
<accession>A0ACA9M2N4</accession>
<dbReference type="Proteomes" id="UP000789366">
    <property type="component" value="Unassembled WGS sequence"/>
</dbReference>
<comment type="caution">
    <text evidence="1">The sequence shown here is derived from an EMBL/GenBank/DDBJ whole genome shotgun (WGS) entry which is preliminary data.</text>
</comment>
<reference evidence="1" key="1">
    <citation type="submission" date="2021-06" db="EMBL/GenBank/DDBJ databases">
        <authorList>
            <person name="Kallberg Y."/>
            <person name="Tangrot J."/>
            <person name="Rosling A."/>
        </authorList>
    </citation>
    <scope>NUCLEOTIDE SEQUENCE</scope>
    <source>
        <strain evidence="1">28 12/20/2015</strain>
    </source>
</reference>
<feature type="non-terminal residue" evidence="1">
    <location>
        <position position="1"/>
    </location>
</feature>
<evidence type="ECO:0000313" key="2">
    <source>
        <dbReference type="Proteomes" id="UP000789366"/>
    </source>
</evidence>
<organism evidence="1 2">
    <name type="scientific">Cetraspora pellucida</name>
    <dbReference type="NCBI Taxonomy" id="1433469"/>
    <lineage>
        <taxon>Eukaryota</taxon>
        <taxon>Fungi</taxon>
        <taxon>Fungi incertae sedis</taxon>
        <taxon>Mucoromycota</taxon>
        <taxon>Glomeromycotina</taxon>
        <taxon>Glomeromycetes</taxon>
        <taxon>Diversisporales</taxon>
        <taxon>Gigasporaceae</taxon>
        <taxon>Cetraspora</taxon>
    </lineage>
</organism>
<proteinExistence type="predicted"/>
<name>A0ACA9M2N4_9GLOM</name>
<gene>
    <name evidence="1" type="ORF">SPELUC_LOCUS5789</name>
</gene>
<sequence length="48" mass="5694">DQKKELQELKTEYFFDSFKNKNSLNSYLSDSSMIIPKQVDDAEHDTEH</sequence>
<dbReference type="EMBL" id="CAJVPW010006186">
    <property type="protein sequence ID" value="CAG8565714.1"/>
    <property type="molecule type" value="Genomic_DNA"/>
</dbReference>
<keyword evidence="2" id="KW-1185">Reference proteome</keyword>